<evidence type="ECO:0000313" key="2">
    <source>
        <dbReference type="EMBL" id="MCE5172649.1"/>
    </source>
</evidence>
<gene>
    <name evidence="2" type="ORF">LQV63_25595</name>
</gene>
<feature type="compositionally biased region" description="Basic and acidic residues" evidence="1">
    <location>
        <begin position="7"/>
        <end position="17"/>
    </location>
</feature>
<name>A0ABS8YN80_9BACL</name>
<sequence>MSVTNKSEVDEITDSKKPTTRRLRFAEQQIRQLESNPNVLHVTEKSITYAPSFKMAAVHAHKEGKMPQKIFEEAGTFPFIIQNDTNGH</sequence>
<dbReference type="EMBL" id="JAJNBZ010000032">
    <property type="protein sequence ID" value="MCE5172649.1"/>
    <property type="molecule type" value="Genomic_DNA"/>
</dbReference>
<dbReference type="Proteomes" id="UP001199916">
    <property type="component" value="Unassembled WGS sequence"/>
</dbReference>
<protein>
    <submittedName>
        <fullName evidence="2">Uncharacterized protein</fullName>
    </submittedName>
</protein>
<accession>A0ABS8YN80</accession>
<evidence type="ECO:0000256" key="1">
    <source>
        <dbReference type="SAM" id="MobiDB-lite"/>
    </source>
</evidence>
<organism evidence="2 3">
    <name type="scientific">Paenibacillus profundus</name>
    <dbReference type="NCBI Taxonomy" id="1173085"/>
    <lineage>
        <taxon>Bacteria</taxon>
        <taxon>Bacillati</taxon>
        <taxon>Bacillota</taxon>
        <taxon>Bacilli</taxon>
        <taxon>Bacillales</taxon>
        <taxon>Paenibacillaceae</taxon>
        <taxon>Paenibacillus</taxon>
    </lineage>
</organism>
<proteinExistence type="predicted"/>
<feature type="region of interest" description="Disordered" evidence="1">
    <location>
        <begin position="1"/>
        <end position="20"/>
    </location>
</feature>
<keyword evidence="3" id="KW-1185">Reference proteome</keyword>
<reference evidence="2 3" key="1">
    <citation type="submission" date="2021-11" db="EMBL/GenBank/DDBJ databases">
        <title>Draft genome sequence of Paenibacillus profundus YoMME, a new Gram-positive bacteria with exoelectrogenic properties.</title>
        <authorList>
            <person name="Hubenova Y."/>
            <person name="Hubenova E."/>
            <person name="Manasiev Y."/>
            <person name="Peykov S."/>
            <person name="Mitov M."/>
        </authorList>
    </citation>
    <scope>NUCLEOTIDE SEQUENCE [LARGE SCALE GENOMIC DNA]</scope>
    <source>
        <strain evidence="2 3">YoMME</strain>
    </source>
</reference>
<evidence type="ECO:0000313" key="3">
    <source>
        <dbReference type="Proteomes" id="UP001199916"/>
    </source>
</evidence>
<comment type="caution">
    <text evidence="2">The sequence shown here is derived from an EMBL/GenBank/DDBJ whole genome shotgun (WGS) entry which is preliminary data.</text>
</comment>